<protein>
    <submittedName>
        <fullName evidence="2">Uncharacterized protein</fullName>
    </submittedName>
</protein>
<evidence type="ECO:0000256" key="1">
    <source>
        <dbReference type="SAM" id="MobiDB-lite"/>
    </source>
</evidence>
<gene>
    <name evidence="2" type="ORF">Bfra_010904</name>
</gene>
<proteinExistence type="predicted"/>
<feature type="region of interest" description="Disordered" evidence="1">
    <location>
        <begin position="1"/>
        <end position="46"/>
    </location>
</feature>
<dbReference type="GeneID" id="59264926"/>
<organism evidence="2 3">
    <name type="scientific">Botrytis fragariae</name>
    <dbReference type="NCBI Taxonomy" id="1964551"/>
    <lineage>
        <taxon>Eukaryota</taxon>
        <taxon>Fungi</taxon>
        <taxon>Dikarya</taxon>
        <taxon>Ascomycota</taxon>
        <taxon>Pezizomycotina</taxon>
        <taxon>Leotiomycetes</taxon>
        <taxon>Helotiales</taxon>
        <taxon>Sclerotiniaceae</taxon>
        <taxon>Botrytis</taxon>
    </lineage>
</organism>
<evidence type="ECO:0000313" key="3">
    <source>
        <dbReference type="Proteomes" id="UP000531561"/>
    </source>
</evidence>
<name>A0A8H6AM00_9HELO</name>
<keyword evidence="3" id="KW-1185">Reference proteome</keyword>
<reference evidence="2 3" key="1">
    <citation type="journal article" date="2020" name="Phytopathology">
        <title>A high-quality genome resource of Botrytis fragariae, a new and rapidly spreading fungal pathogen causing strawberry gray mold in the U.S.A.</title>
        <authorList>
            <person name="Wu Y."/>
            <person name="Saski C.A."/>
            <person name="Schnabel G."/>
            <person name="Xiao S."/>
            <person name="Hu M."/>
        </authorList>
    </citation>
    <scope>NUCLEOTIDE SEQUENCE [LARGE SCALE GENOMIC DNA]</scope>
    <source>
        <strain evidence="2 3">BVB16</strain>
    </source>
</reference>
<dbReference type="Proteomes" id="UP000531561">
    <property type="component" value="Unassembled WGS sequence"/>
</dbReference>
<accession>A0A8H6AM00</accession>
<feature type="compositionally biased region" description="Polar residues" evidence="1">
    <location>
        <begin position="61"/>
        <end position="73"/>
    </location>
</feature>
<evidence type="ECO:0000313" key="2">
    <source>
        <dbReference type="EMBL" id="KAF5869705.1"/>
    </source>
</evidence>
<dbReference type="EMBL" id="JABFCT010000016">
    <property type="protein sequence ID" value="KAF5869705.1"/>
    <property type="molecule type" value="Genomic_DNA"/>
</dbReference>
<sequence>MFSMLQTPVSAHKQLRHYSPHVPSPLSSSPLRSSPPVSPLEPRNANLPTRIQQAGDFQTSFMMSPESGASKTSSPDKTHSNSNKHSPNREGAFSKRITKTNPLLHGQGDGRETRRKLFLRRVREDSEDKRWKARGGDDEMMRTIWIAEQRRRAERQARDAQGWAVDADEQEMQQDYGAGNLSLGMLILSKTLFMNEFAGIGLTMVADEIMAEEVARNEEEELDALLSSMTEAERRQTLDEAYENVSTLDEEIGPIDDQEATAWARGEFQHFSDQHNMTVMDVERHVNSSSPDTHFGSDDGDYDAIFMDVIQQESYISYQDNQSMDVSGDHEMMDTEMS</sequence>
<dbReference type="RefSeq" id="XP_037188653.1">
    <property type="nucleotide sequence ID" value="XM_037341234.1"/>
</dbReference>
<dbReference type="AlphaFoldDB" id="A0A8H6AM00"/>
<dbReference type="OrthoDB" id="5279705at2759"/>
<comment type="caution">
    <text evidence="2">The sequence shown here is derived from an EMBL/GenBank/DDBJ whole genome shotgun (WGS) entry which is preliminary data.</text>
</comment>
<feature type="region of interest" description="Disordered" evidence="1">
    <location>
        <begin position="61"/>
        <end position="112"/>
    </location>
</feature>
<feature type="compositionally biased region" description="Low complexity" evidence="1">
    <location>
        <begin position="20"/>
        <end position="43"/>
    </location>
</feature>